<gene>
    <name evidence="1" type="ORF">BBRV_LOCUS117104</name>
</gene>
<evidence type="ECO:0000313" key="1">
    <source>
        <dbReference type="EMBL" id="CAD1580419.1"/>
    </source>
</evidence>
<dbReference type="EMBL" id="CADCXW020000344">
    <property type="protein sequence ID" value="CAD1580419.1"/>
    <property type="molecule type" value="Genomic_DNA"/>
</dbReference>
<organism evidence="1">
    <name type="scientific">Bracon brevicornis</name>
    <dbReference type="NCBI Taxonomy" id="1563983"/>
    <lineage>
        <taxon>Eukaryota</taxon>
        <taxon>Metazoa</taxon>
        <taxon>Ecdysozoa</taxon>
        <taxon>Arthropoda</taxon>
        <taxon>Hexapoda</taxon>
        <taxon>Insecta</taxon>
        <taxon>Pterygota</taxon>
        <taxon>Neoptera</taxon>
        <taxon>Endopterygota</taxon>
        <taxon>Hymenoptera</taxon>
        <taxon>Apocrita</taxon>
        <taxon>Ichneumonoidea</taxon>
        <taxon>Braconidae</taxon>
        <taxon>Braconinae</taxon>
        <taxon>Bracon</taxon>
    </lineage>
</organism>
<name>A0A6V7LWG3_9HYME</name>
<dbReference type="AlphaFoldDB" id="A0A6V7LWG3"/>
<proteinExistence type="predicted"/>
<reference evidence="1" key="1">
    <citation type="submission" date="2020-07" db="EMBL/GenBank/DDBJ databases">
        <authorList>
            <person name="Ferguson B K."/>
        </authorList>
    </citation>
    <scope>NUCLEOTIDE SEQUENCE</scope>
    <source>
        <strain evidence="1">L06</strain>
    </source>
</reference>
<sequence length="95" mass="10255">MDVNRGRLQREHVQLRQFYVKKPVITEATIASFLKGENAISHHRPIAMARAVSLNLIARNMTVTCSTVVGDITIIINIIITAAAAAAADIVGGVF</sequence>
<accession>A0A6V7LWG3</accession>
<protein>
    <submittedName>
        <fullName evidence="1">Uncharacterized protein</fullName>
    </submittedName>
</protein>